<dbReference type="KEGG" id="mlo:msl4421"/>
<dbReference type="EMBL" id="BA000012">
    <property type="protein sequence ID" value="BAB51079.1"/>
    <property type="molecule type" value="Genomic_DNA"/>
</dbReference>
<organism evidence="1 2">
    <name type="scientific">Mesorhizobium japonicum (strain LMG 29417 / CECT 9101 / MAFF 303099)</name>
    <name type="common">Mesorhizobium loti (strain MAFF 303099)</name>
    <dbReference type="NCBI Taxonomy" id="266835"/>
    <lineage>
        <taxon>Bacteria</taxon>
        <taxon>Pseudomonadati</taxon>
        <taxon>Pseudomonadota</taxon>
        <taxon>Alphaproteobacteria</taxon>
        <taxon>Hyphomicrobiales</taxon>
        <taxon>Phyllobacteriaceae</taxon>
        <taxon>Mesorhizobium</taxon>
    </lineage>
</organism>
<evidence type="ECO:0000313" key="1">
    <source>
        <dbReference type="EMBL" id="BAB51079.1"/>
    </source>
</evidence>
<evidence type="ECO:0000313" key="2">
    <source>
        <dbReference type="Proteomes" id="UP000000552"/>
    </source>
</evidence>
<dbReference type="HOGENOM" id="CLU_3029275_0_0_5"/>
<proteinExistence type="predicted"/>
<protein>
    <submittedName>
        <fullName evidence="1">Msl4421 protein</fullName>
    </submittedName>
</protein>
<dbReference type="AlphaFoldDB" id="Q98E41"/>
<dbReference type="Proteomes" id="UP000000552">
    <property type="component" value="Chromosome"/>
</dbReference>
<accession>Q98E41</accession>
<gene>
    <name evidence="1" type="ordered locus">msl4421</name>
</gene>
<reference evidence="1 2" key="1">
    <citation type="journal article" date="2000" name="DNA Res.">
        <title>Complete genome structure of the nitrogen-fixing symbiotic bacterium Mesorhizobium loti.</title>
        <authorList>
            <person name="Kaneko T."/>
            <person name="Nakamura Y."/>
            <person name="Sato S."/>
            <person name="Asamizu E."/>
            <person name="Kato T."/>
            <person name="Sasamoto S."/>
            <person name="Watanabe A."/>
            <person name="Idesawa K."/>
            <person name="Ishikawa A."/>
            <person name="Kawashima K."/>
            <person name="Kimura T."/>
            <person name="Kishida Y."/>
            <person name="Kiyokawa C."/>
            <person name="Kohara M."/>
            <person name="Matsumoto M."/>
            <person name="Matsuno A."/>
            <person name="Mochizuki Y."/>
            <person name="Nakayama S."/>
            <person name="Nakazaki N."/>
            <person name="Shimpo S."/>
            <person name="Sugimoto M."/>
            <person name="Takeuchi C."/>
            <person name="Yamada M."/>
            <person name="Tabata S."/>
        </authorList>
    </citation>
    <scope>NUCLEOTIDE SEQUENCE [LARGE SCALE GENOMIC DNA]</scope>
    <source>
        <strain evidence="2">LMG 29417 / CECT 9101 / MAFF 303099</strain>
    </source>
</reference>
<name>Q98E41_RHILO</name>
<sequence>MHKRAKPRWSLPQRLRSEGWWLVDPPRANPMAILIPFARKCPQTVRLDAIGRVRS</sequence>